<keyword evidence="1" id="KW-0472">Membrane</keyword>
<reference evidence="2" key="1">
    <citation type="submission" date="2020-09" db="EMBL/GenBank/DDBJ databases">
        <title>Hoyosella lacisalsi sp. nov., a halotolerant actinobacterium isolated from soil of Lake Gudzhirganskoe.</title>
        <authorList>
            <person name="Yang Q."/>
            <person name="Guo P.Y."/>
            <person name="Liu S.W."/>
            <person name="Li F.N."/>
            <person name="Sun C.H."/>
        </authorList>
    </citation>
    <scope>NUCLEOTIDE SEQUENCE</scope>
    <source>
        <strain evidence="2">G463</strain>
    </source>
</reference>
<keyword evidence="1" id="KW-1133">Transmembrane helix</keyword>
<evidence type="ECO:0000256" key="1">
    <source>
        <dbReference type="SAM" id="Phobius"/>
    </source>
</evidence>
<organism evidence="2 3">
    <name type="scientific">Lolliginicoccus lacisalsi</name>
    <dbReference type="NCBI Taxonomy" id="2742202"/>
    <lineage>
        <taxon>Bacteria</taxon>
        <taxon>Bacillati</taxon>
        <taxon>Actinomycetota</taxon>
        <taxon>Actinomycetes</taxon>
        <taxon>Mycobacteriales</taxon>
        <taxon>Hoyosellaceae</taxon>
        <taxon>Lolliginicoccus</taxon>
    </lineage>
</organism>
<dbReference type="AlphaFoldDB" id="A0A927PL94"/>
<dbReference type="Proteomes" id="UP000642993">
    <property type="component" value="Unassembled WGS sequence"/>
</dbReference>
<comment type="caution">
    <text evidence="2">The sequence shown here is derived from an EMBL/GenBank/DDBJ whole genome shotgun (WGS) entry which is preliminary data.</text>
</comment>
<keyword evidence="1" id="KW-0812">Transmembrane</keyword>
<proteinExistence type="predicted"/>
<sequence length="174" mass="17683">MDWSGIATLLGVFIGGAAPWLEAIVVIPAGIVAGMNPVLAFLAGTSGNLITVAIAAWFGERLRAWWRARRDRKAADRVVAAGAGGSATVATTQDEHEAAKRGKRAARIEAIATRWGMPALAVLGPLGLGTQASAIVAVGLGVSARTAFAWIGGATIAWGLIAAILATQGMAMLG</sequence>
<feature type="transmembrane region" description="Helical" evidence="1">
    <location>
        <begin position="147"/>
        <end position="166"/>
    </location>
</feature>
<feature type="transmembrane region" description="Helical" evidence="1">
    <location>
        <begin position="119"/>
        <end position="141"/>
    </location>
</feature>
<keyword evidence="3" id="KW-1185">Reference proteome</keyword>
<dbReference type="RefSeq" id="WP_192039323.1">
    <property type="nucleotide sequence ID" value="NZ_JACYWE010000005.1"/>
</dbReference>
<name>A0A927PL94_9ACTN</name>
<dbReference type="InterPro" id="IPR009577">
    <property type="entry name" value="Sm_multidrug_ex"/>
</dbReference>
<evidence type="ECO:0000313" key="3">
    <source>
        <dbReference type="Proteomes" id="UP000642993"/>
    </source>
</evidence>
<dbReference type="Pfam" id="PF06695">
    <property type="entry name" value="Sm_multidrug_ex"/>
    <property type="match status" value="1"/>
</dbReference>
<evidence type="ECO:0000313" key="2">
    <source>
        <dbReference type="EMBL" id="MBD8506870.1"/>
    </source>
</evidence>
<protein>
    <submittedName>
        <fullName evidence="2">Small multi-drug export protein</fullName>
    </submittedName>
</protein>
<gene>
    <name evidence="2" type="ORF">HT102_10255</name>
</gene>
<accession>A0A927PL94</accession>
<feature type="transmembrane region" description="Helical" evidence="1">
    <location>
        <begin position="39"/>
        <end position="59"/>
    </location>
</feature>
<dbReference type="EMBL" id="JACYWE010000005">
    <property type="protein sequence ID" value="MBD8506870.1"/>
    <property type="molecule type" value="Genomic_DNA"/>
</dbReference>